<dbReference type="Gene3D" id="3.30.70.270">
    <property type="match status" value="1"/>
</dbReference>
<dbReference type="PROSITE" id="PS50110">
    <property type="entry name" value="RESPONSE_REGULATORY"/>
    <property type="match status" value="2"/>
</dbReference>
<evidence type="ECO:0000259" key="4">
    <source>
        <dbReference type="PROSITE" id="PS50110"/>
    </source>
</evidence>
<dbReference type="Proteomes" id="UP000595857">
    <property type="component" value="Chromosome"/>
</dbReference>
<organism evidence="6 7">
    <name type="scientific">Devosia rhizoryzae</name>
    <dbReference type="NCBI Taxonomy" id="2774137"/>
    <lineage>
        <taxon>Bacteria</taxon>
        <taxon>Pseudomonadati</taxon>
        <taxon>Pseudomonadota</taxon>
        <taxon>Alphaproteobacteria</taxon>
        <taxon>Hyphomicrobiales</taxon>
        <taxon>Devosiaceae</taxon>
        <taxon>Devosia</taxon>
    </lineage>
</organism>
<evidence type="ECO:0000313" key="7">
    <source>
        <dbReference type="Proteomes" id="UP000595857"/>
    </source>
</evidence>
<sequence>MTARVLIVDDIPTNVRLLEARLTAEYYEVLTANSGAQALEICQSQDVDIVLLDVMMPEMDGFEVCRRLKASPKTHHVPVLMITALDQPSDRVRGLEVGADDFLTKPVDDTQLMARVKSLVRLKSLTDELRARALTGQQIAIEDALRAMDTISASGGSILIIDTDLRHAERVKGYLSAEHSVDILTQPSDAVFQVAGASYELALVSMSLDDFDPLRVCSQIRTLDHTRTLPIILMADEGDKPRVVRALDLGVNDFISRPVERNELSARVRTQIRRNRYALELRQSVNNTMALAVTDELTGLYNRRYFDRHLNVMLGKAQEQSRDMALMILDIDHFKSVNDNHGHDVGDIVLKEFAARMKRNIRGVDLACRMGGEEFVVLMPDTDTFQAEAVAERVRQAIAEKPFDVGTARPLMVTVSVGVSLNETLTDSPESMLKRADVALYRAKREGRNRVIFDAA</sequence>
<dbReference type="PROSITE" id="PS50887">
    <property type="entry name" value="GGDEF"/>
    <property type="match status" value="1"/>
</dbReference>
<dbReference type="InterPro" id="IPR011006">
    <property type="entry name" value="CheY-like_superfamily"/>
</dbReference>
<dbReference type="PANTHER" id="PTHR45138">
    <property type="entry name" value="REGULATORY COMPONENTS OF SENSORY TRANSDUCTION SYSTEM"/>
    <property type="match status" value="1"/>
</dbReference>
<feature type="domain" description="Response regulatory" evidence="4">
    <location>
        <begin position="4"/>
        <end position="120"/>
    </location>
</feature>
<name>A0ABX7C8N8_9HYPH</name>
<dbReference type="NCBIfam" id="TIGR00254">
    <property type="entry name" value="GGDEF"/>
    <property type="match status" value="1"/>
</dbReference>
<accession>A0ABX7C8N8</accession>
<dbReference type="InterPro" id="IPR029787">
    <property type="entry name" value="Nucleotide_cyclase"/>
</dbReference>
<dbReference type="PANTHER" id="PTHR45138:SF9">
    <property type="entry name" value="DIGUANYLATE CYCLASE DGCM-RELATED"/>
    <property type="match status" value="1"/>
</dbReference>
<dbReference type="NCBIfam" id="NF007135">
    <property type="entry name" value="PRK09581.1"/>
    <property type="match status" value="1"/>
</dbReference>
<protein>
    <recommendedName>
        <fullName evidence="1">diguanylate cyclase</fullName>
        <ecNumber evidence="1">2.7.7.65</ecNumber>
    </recommendedName>
</protein>
<dbReference type="Gene3D" id="3.40.50.2300">
    <property type="match status" value="1"/>
</dbReference>
<dbReference type="EC" id="2.7.7.65" evidence="1"/>
<keyword evidence="3" id="KW-0597">Phosphoprotein</keyword>
<dbReference type="SMART" id="SM00267">
    <property type="entry name" value="GGDEF"/>
    <property type="match status" value="1"/>
</dbReference>
<dbReference type="InterPro" id="IPR050469">
    <property type="entry name" value="Diguanylate_Cyclase"/>
</dbReference>
<dbReference type="SUPFAM" id="SSF52172">
    <property type="entry name" value="CheY-like"/>
    <property type="match status" value="2"/>
</dbReference>
<dbReference type="SUPFAM" id="SSF55073">
    <property type="entry name" value="Nucleotide cyclase"/>
    <property type="match status" value="1"/>
</dbReference>
<dbReference type="InterPro" id="IPR000160">
    <property type="entry name" value="GGDEF_dom"/>
</dbReference>
<dbReference type="Pfam" id="PF00990">
    <property type="entry name" value="GGDEF"/>
    <property type="match status" value="1"/>
</dbReference>
<feature type="domain" description="Response regulatory" evidence="4">
    <location>
        <begin position="157"/>
        <end position="272"/>
    </location>
</feature>
<dbReference type="RefSeq" id="WP_201635982.1">
    <property type="nucleotide sequence ID" value="NZ_CP068046.1"/>
</dbReference>
<dbReference type="SMART" id="SM00448">
    <property type="entry name" value="REC"/>
    <property type="match status" value="2"/>
</dbReference>
<evidence type="ECO:0000256" key="1">
    <source>
        <dbReference type="ARBA" id="ARBA00012528"/>
    </source>
</evidence>
<comment type="caution">
    <text evidence="3">Lacks conserved residue(s) required for the propagation of feature annotation.</text>
</comment>
<dbReference type="EMBL" id="CP068046">
    <property type="protein sequence ID" value="QQR40561.1"/>
    <property type="molecule type" value="Genomic_DNA"/>
</dbReference>
<gene>
    <name evidence="6" type="ORF">JI748_06060</name>
</gene>
<keyword evidence="7" id="KW-1185">Reference proteome</keyword>
<dbReference type="InterPro" id="IPR001789">
    <property type="entry name" value="Sig_transdc_resp-reg_receiver"/>
</dbReference>
<dbReference type="Gene3D" id="6.10.250.690">
    <property type="match status" value="1"/>
</dbReference>
<evidence type="ECO:0000256" key="2">
    <source>
        <dbReference type="ARBA" id="ARBA00034247"/>
    </source>
</evidence>
<evidence type="ECO:0000259" key="5">
    <source>
        <dbReference type="PROSITE" id="PS50887"/>
    </source>
</evidence>
<dbReference type="InterPro" id="IPR043128">
    <property type="entry name" value="Rev_trsase/Diguanyl_cyclase"/>
</dbReference>
<evidence type="ECO:0000313" key="6">
    <source>
        <dbReference type="EMBL" id="QQR40561.1"/>
    </source>
</evidence>
<proteinExistence type="predicted"/>
<reference evidence="6 7" key="1">
    <citation type="submission" date="2021-01" db="EMBL/GenBank/DDBJ databases">
        <title>Genome seq and assembly of Devosia sp. LEGU1.</title>
        <authorList>
            <person name="Chhetri G."/>
        </authorList>
    </citation>
    <scope>NUCLEOTIDE SEQUENCE [LARGE SCALE GENOMIC DNA]</scope>
    <source>
        <strain evidence="6 7">LEGU1</strain>
    </source>
</reference>
<evidence type="ECO:0000256" key="3">
    <source>
        <dbReference type="PROSITE-ProRule" id="PRU00169"/>
    </source>
</evidence>
<dbReference type="Pfam" id="PF00072">
    <property type="entry name" value="Response_reg"/>
    <property type="match status" value="2"/>
</dbReference>
<comment type="catalytic activity">
    <reaction evidence="2">
        <text>2 GTP = 3',3'-c-di-GMP + 2 diphosphate</text>
        <dbReference type="Rhea" id="RHEA:24898"/>
        <dbReference type="ChEBI" id="CHEBI:33019"/>
        <dbReference type="ChEBI" id="CHEBI:37565"/>
        <dbReference type="ChEBI" id="CHEBI:58805"/>
        <dbReference type="EC" id="2.7.7.65"/>
    </reaction>
</comment>
<feature type="domain" description="GGDEF" evidence="5">
    <location>
        <begin position="322"/>
        <end position="456"/>
    </location>
</feature>
<dbReference type="CDD" id="cd01949">
    <property type="entry name" value="GGDEF"/>
    <property type="match status" value="1"/>
</dbReference>
<dbReference type="CDD" id="cd17538">
    <property type="entry name" value="REC_D1_PleD-like"/>
    <property type="match status" value="1"/>
</dbReference>
<feature type="modified residue" description="4-aspartylphosphate" evidence="3">
    <location>
        <position position="53"/>
    </location>
</feature>